<reference evidence="1" key="2">
    <citation type="journal article" date="2015" name="Data Brief">
        <title>Shoot transcriptome of the giant reed, Arundo donax.</title>
        <authorList>
            <person name="Barrero R.A."/>
            <person name="Guerrero F.D."/>
            <person name="Moolhuijzen P."/>
            <person name="Goolsby J.A."/>
            <person name="Tidwell J."/>
            <person name="Bellgard S.E."/>
            <person name="Bellgard M.I."/>
        </authorList>
    </citation>
    <scope>NUCLEOTIDE SEQUENCE</scope>
    <source>
        <tissue evidence="1">Shoot tissue taken approximately 20 cm above the soil surface</tissue>
    </source>
</reference>
<name>A0A0A8Z3K4_ARUDO</name>
<evidence type="ECO:0000313" key="1">
    <source>
        <dbReference type="EMBL" id="JAD33381.1"/>
    </source>
</evidence>
<sequence>MFYRQIFLYFVSFLRLFLFNLITVFI</sequence>
<dbReference type="EMBL" id="GBRH01264514">
    <property type="protein sequence ID" value="JAD33381.1"/>
    <property type="molecule type" value="Transcribed_RNA"/>
</dbReference>
<accession>A0A0A8Z3K4</accession>
<proteinExistence type="predicted"/>
<organism evidence="1">
    <name type="scientific">Arundo donax</name>
    <name type="common">Giant reed</name>
    <name type="synonym">Donax arundinaceus</name>
    <dbReference type="NCBI Taxonomy" id="35708"/>
    <lineage>
        <taxon>Eukaryota</taxon>
        <taxon>Viridiplantae</taxon>
        <taxon>Streptophyta</taxon>
        <taxon>Embryophyta</taxon>
        <taxon>Tracheophyta</taxon>
        <taxon>Spermatophyta</taxon>
        <taxon>Magnoliopsida</taxon>
        <taxon>Liliopsida</taxon>
        <taxon>Poales</taxon>
        <taxon>Poaceae</taxon>
        <taxon>PACMAD clade</taxon>
        <taxon>Arundinoideae</taxon>
        <taxon>Arundineae</taxon>
        <taxon>Arundo</taxon>
    </lineage>
</organism>
<reference evidence="1" key="1">
    <citation type="submission" date="2014-09" db="EMBL/GenBank/DDBJ databases">
        <authorList>
            <person name="Magalhaes I.L.F."/>
            <person name="Oliveira U."/>
            <person name="Santos F.R."/>
            <person name="Vidigal T.H.D.A."/>
            <person name="Brescovit A.D."/>
            <person name="Santos A.J."/>
        </authorList>
    </citation>
    <scope>NUCLEOTIDE SEQUENCE</scope>
    <source>
        <tissue evidence="1">Shoot tissue taken approximately 20 cm above the soil surface</tissue>
    </source>
</reference>
<protein>
    <submittedName>
        <fullName evidence="1">Uncharacterized protein</fullName>
    </submittedName>
</protein>
<dbReference type="AlphaFoldDB" id="A0A0A8Z3K4"/>